<evidence type="ECO:0008006" key="3">
    <source>
        <dbReference type="Google" id="ProtNLM"/>
    </source>
</evidence>
<dbReference type="EMBL" id="JYDO01000017">
    <property type="protein sequence ID" value="KRZ77656.1"/>
    <property type="molecule type" value="Genomic_DNA"/>
</dbReference>
<evidence type="ECO:0000313" key="2">
    <source>
        <dbReference type="Proteomes" id="UP000054843"/>
    </source>
</evidence>
<comment type="caution">
    <text evidence="1">The sequence shown here is derived from an EMBL/GenBank/DDBJ whole genome shotgun (WGS) entry which is preliminary data.</text>
</comment>
<dbReference type="Proteomes" id="UP000054843">
    <property type="component" value="Unassembled WGS sequence"/>
</dbReference>
<reference evidence="1 2" key="1">
    <citation type="submission" date="2015-01" db="EMBL/GenBank/DDBJ databases">
        <title>Evolution of Trichinella species and genotypes.</title>
        <authorList>
            <person name="Korhonen P.K."/>
            <person name="Edoardo P."/>
            <person name="Giuseppe L.R."/>
            <person name="Gasser R.B."/>
        </authorList>
    </citation>
    <scope>NUCLEOTIDE SEQUENCE [LARGE SCALE GENOMIC DNA]</scope>
    <source>
        <strain evidence="1">ISS1980</strain>
    </source>
</reference>
<dbReference type="SUPFAM" id="SSF56672">
    <property type="entry name" value="DNA/RNA polymerases"/>
    <property type="match status" value="1"/>
</dbReference>
<organism evidence="1 2">
    <name type="scientific">Trichinella papuae</name>
    <dbReference type="NCBI Taxonomy" id="268474"/>
    <lineage>
        <taxon>Eukaryota</taxon>
        <taxon>Metazoa</taxon>
        <taxon>Ecdysozoa</taxon>
        <taxon>Nematoda</taxon>
        <taxon>Enoplea</taxon>
        <taxon>Dorylaimia</taxon>
        <taxon>Trichinellida</taxon>
        <taxon>Trichinellidae</taxon>
        <taxon>Trichinella</taxon>
    </lineage>
</organism>
<dbReference type="STRING" id="268474.A0A0V1N0U9"/>
<dbReference type="AlphaFoldDB" id="A0A0V1N0U9"/>
<proteinExistence type="predicted"/>
<dbReference type="Gene3D" id="3.30.70.270">
    <property type="match status" value="1"/>
</dbReference>
<dbReference type="InterPro" id="IPR043128">
    <property type="entry name" value="Rev_trsase/Diguanyl_cyclase"/>
</dbReference>
<accession>A0A0V1N0U9</accession>
<keyword evidence="2" id="KW-1185">Reference proteome</keyword>
<dbReference type="InterPro" id="IPR043502">
    <property type="entry name" value="DNA/RNA_pol_sf"/>
</dbReference>
<sequence>MGAFSTPFSLNHLYNAPGAFQSLMEVALCGFQCTSCLIYLDGIISFRQTEEEHLLLERLNNISLTLMRLNISCEEIFERGTATDSNKTKVEIYKKKFANKAHPLHQVLQKGCRWNWSLGSSLSYSTLSSAEGLAAVLTKISGEEEHPDAYSKVLALLVAMATQLLRARGPGSALVLNQFGKKHSEADLLLRKISEKCNQDITQSEAMEVQAVTIHSSNDREISDSHQ</sequence>
<evidence type="ECO:0000313" key="1">
    <source>
        <dbReference type="EMBL" id="KRZ77656.1"/>
    </source>
</evidence>
<protein>
    <recommendedName>
        <fullName evidence="3">Reverse transcriptase domain-containing protein</fullName>
    </recommendedName>
</protein>
<name>A0A0V1N0U9_9BILA</name>
<dbReference type="OrthoDB" id="5985335at2759"/>
<gene>
    <name evidence="1" type="ORF">T10_11153</name>
</gene>